<dbReference type="PANTHER" id="PTHR36838">
    <property type="entry name" value="AUXIN EFFLUX CARRIER FAMILY PROTEIN"/>
    <property type="match status" value="1"/>
</dbReference>
<keyword evidence="4" id="KW-1003">Cell membrane</keyword>
<keyword evidence="6 8" id="KW-1133">Transmembrane helix</keyword>
<evidence type="ECO:0008006" key="11">
    <source>
        <dbReference type="Google" id="ProtNLM"/>
    </source>
</evidence>
<evidence type="ECO:0000256" key="8">
    <source>
        <dbReference type="SAM" id="Phobius"/>
    </source>
</evidence>
<accession>A0A1M7G0E5</accession>
<name>A0A1M7G0E5_9FIRM</name>
<dbReference type="InterPro" id="IPR004776">
    <property type="entry name" value="Mem_transp_PIN-like"/>
</dbReference>
<organism evidence="9 10">
    <name type="scientific">Anaerosporobacter mobilis DSM 15930</name>
    <dbReference type="NCBI Taxonomy" id="1120996"/>
    <lineage>
        <taxon>Bacteria</taxon>
        <taxon>Bacillati</taxon>
        <taxon>Bacillota</taxon>
        <taxon>Clostridia</taxon>
        <taxon>Lachnospirales</taxon>
        <taxon>Lachnospiraceae</taxon>
        <taxon>Anaerosporobacter</taxon>
    </lineage>
</organism>
<dbReference type="OrthoDB" id="9794315at2"/>
<evidence type="ECO:0000256" key="4">
    <source>
        <dbReference type="ARBA" id="ARBA00022475"/>
    </source>
</evidence>
<proteinExistence type="inferred from homology"/>
<feature type="transmembrane region" description="Helical" evidence="8">
    <location>
        <begin position="228"/>
        <end position="251"/>
    </location>
</feature>
<dbReference type="InterPro" id="IPR038770">
    <property type="entry name" value="Na+/solute_symporter_sf"/>
</dbReference>
<sequence>MNNFIFSLNATVPIFLVILLGWILRQRHMLTKEFASVSDKFVFKIALPCLLFKDIATANIKETFDLTFVLFCMIVTTIIFLTTWLLTALFMKDKSMVGAFIQASVRGSSAVLGIAFVQNIYGSSGMAPMMIVASVPLYNIFSVIILTFHSNEATKDTNMIKTACINILKNPIIIAIFAALVVALLEIPIPDMALKTVSNVAATATPLALLVVGATFEGKKAISKIKPTALATFIKLILLPVLFLPLAYLFGFRDSKMVAILVMLASPTTVTCYIMAKNMHNDAVLSSSIVVTATLFSSVTLTMWVYLLRILGLI</sequence>
<reference evidence="9 10" key="1">
    <citation type="submission" date="2016-11" db="EMBL/GenBank/DDBJ databases">
        <authorList>
            <person name="Jaros S."/>
            <person name="Januszkiewicz K."/>
            <person name="Wedrychowicz H."/>
        </authorList>
    </citation>
    <scope>NUCLEOTIDE SEQUENCE [LARGE SCALE GENOMIC DNA]</scope>
    <source>
        <strain evidence="9 10">DSM 15930</strain>
    </source>
</reference>
<gene>
    <name evidence="9" type="ORF">SAMN02746066_00749</name>
</gene>
<keyword evidence="3" id="KW-0813">Transport</keyword>
<evidence type="ECO:0000256" key="3">
    <source>
        <dbReference type="ARBA" id="ARBA00022448"/>
    </source>
</evidence>
<evidence type="ECO:0000256" key="2">
    <source>
        <dbReference type="ARBA" id="ARBA00010145"/>
    </source>
</evidence>
<dbReference type="PANTHER" id="PTHR36838:SF4">
    <property type="entry name" value="AUXIN EFFLUX CARRIER FAMILY PROTEIN"/>
    <property type="match status" value="1"/>
</dbReference>
<evidence type="ECO:0000256" key="7">
    <source>
        <dbReference type="ARBA" id="ARBA00023136"/>
    </source>
</evidence>
<dbReference type="STRING" id="1120996.SAMN02746066_00749"/>
<feature type="transmembrane region" description="Helical" evidence="8">
    <location>
        <begin position="257"/>
        <end position="276"/>
    </location>
</feature>
<feature type="transmembrane region" description="Helical" evidence="8">
    <location>
        <begin position="167"/>
        <end position="185"/>
    </location>
</feature>
<keyword evidence="7 8" id="KW-0472">Membrane</keyword>
<dbReference type="Gene3D" id="1.20.1530.20">
    <property type="match status" value="1"/>
</dbReference>
<dbReference type="AlphaFoldDB" id="A0A1M7G0E5"/>
<keyword evidence="5 8" id="KW-0812">Transmembrane</keyword>
<evidence type="ECO:0000256" key="1">
    <source>
        <dbReference type="ARBA" id="ARBA00004651"/>
    </source>
</evidence>
<feature type="transmembrane region" description="Helical" evidence="8">
    <location>
        <begin position="127"/>
        <end position="146"/>
    </location>
</feature>
<comment type="similarity">
    <text evidence="2">Belongs to the auxin efflux carrier (TC 2.A.69) family.</text>
</comment>
<feature type="transmembrane region" description="Helical" evidence="8">
    <location>
        <begin position="6"/>
        <end position="25"/>
    </location>
</feature>
<dbReference type="Proteomes" id="UP000184038">
    <property type="component" value="Unassembled WGS sequence"/>
</dbReference>
<feature type="transmembrane region" description="Helical" evidence="8">
    <location>
        <begin position="66"/>
        <end position="91"/>
    </location>
</feature>
<protein>
    <recommendedName>
        <fullName evidence="11">AEC family transporter</fullName>
    </recommendedName>
</protein>
<evidence type="ECO:0000313" key="10">
    <source>
        <dbReference type="Proteomes" id="UP000184038"/>
    </source>
</evidence>
<evidence type="ECO:0000256" key="5">
    <source>
        <dbReference type="ARBA" id="ARBA00022692"/>
    </source>
</evidence>
<dbReference type="GO" id="GO:0055085">
    <property type="term" value="P:transmembrane transport"/>
    <property type="evidence" value="ECO:0007669"/>
    <property type="project" value="InterPro"/>
</dbReference>
<dbReference type="EMBL" id="FRCP01000006">
    <property type="protein sequence ID" value="SHM09686.1"/>
    <property type="molecule type" value="Genomic_DNA"/>
</dbReference>
<comment type="subcellular location">
    <subcellularLocation>
        <location evidence="1">Cell membrane</location>
        <topology evidence="1">Multi-pass membrane protein</topology>
    </subcellularLocation>
</comment>
<evidence type="ECO:0000313" key="9">
    <source>
        <dbReference type="EMBL" id="SHM09686.1"/>
    </source>
</evidence>
<dbReference type="GO" id="GO:0005886">
    <property type="term" value="C:plasma membrane"/>
    <property type="evidence" value="ECO:0007669"/>
    <property type="project" value="UniProtKB-SubCell"/>
</dbReference>
<evidence type="ECO:0000256" key="6">
    <source>
        <dbReference type="ARBA" id="ARBA00022989"/>
    </source>
</evidence>
<feature type="transmembrane region" description="Helical" evidence="8">
    <location>
        <begin position="283"/>
        <end position="307"/>
    </location>
</feature>
<dbReference type="RefSeq" id="WP_073283041.1">
    <property type="nucleotide sequence ID" value="NZ_FRCP01000006.1"/>
</dbReference>
<dbReference type="Pfam" id="PF03547">
    <property type="entry name" value="Mem_trans"/>
    <property type="match status" value="1"/>
</dbReference>
<keyword evidence="10" id="KW-1185">Reference proteome</keyword>
<feature type="transmembrane region" description="Helical" evidence="8">
    <location>
        <begin position="197"/>
        <end position="216"/>
    </location>
</feature>